<dbReference type="FunCoup" id="B4LKE9">
    <property type="interactions" value="3"/>
</dbReference>
<dbReference type="STRING" id="7244.B4LKE9"/>
<comment type="similarity">
    <text evidence="1">Belongs to the GAMAD family.</text>
</comment>
<feature type="domain" description="Roadblock/LAMTOR2" evidence="3">
    <location>
        <begin position="24"/>
        <end position="112"/>
    </location>
</feature>
<dbReference type="InterPro" id="IPR004942">
    <property type="entry name" value="Roadblock/LAMTOR2_dom"/>
</dbReference>
<evidence type="ECO:0000313" key="4">
    <source>
        <dbReference type="EMBL" id="EDW60670.1"/>
    </source>
</evidence>
<dbReference type="AlphaFoldDB" id="B4LKE9"/>
<dbReference type="OMA" id="HRGARDI"/>
<sequence>MAESRRVSQKSRSSTPSAQHQAYDGDAFVQHFEKRGAREIIIMDPVGKPIRSTVSQRRTYNYASLLKPLATMARNVVRDLDPANDVTFMRLRSETHEVHVSLNTEFIVVVIQKLKRKAK</sequence>
<dbReference type="HOGENOM" id="CLU_157486_0_0_1"/>
<protein>
    <recommendedName>
        <fullName evidence="3">Roadblock/LAMTOR2 domain-containing protein</fullName>
    </recommendedName>
</protein>
<dbReference type="SMART" id="SM00960">
    <property type="entry name" value="Robl_LC7"/>
    <property type="match status" value="1"/>
</dbReference>
<dbReference type="SUPFAM" id="SSF103196">
    <property type="entry name" value="Roadblock/LC7 domain"/>
    <property type="match status" value="1"/>
</dbReference>
<accession>B4LKE9</accession>
<feature type="compositionally biased region" description="Polar residues" evidence="2">
    <location>
        <begin position="10"/>
        <end position="20"/>
    </location>
</feature>
<evidence type="ECO:0000259" key="3">
    <source>
        <dbReference type="SMART" id="SM00960"/>
    </source>
</evidence>
<dbReference type="PhylomeDB" id="B4LKE9"/>
<name>B4LKE9_DROVI</name>
<dbReference type="Proteomes" id="UP000008792">
    <property type="component" value="Unassembled WGS sequence"/>
</dbReference>
<dbReference type="eggNOG" id="KOG4115">
    <property type="taxonomic scope" value="Eukaryota"/>
</dbReference>
<evidence type="ECO:0000256" key="1">
    <source>
        <dbReference type="ARBA" id="ARBA00007191"/>
    </source>
</evidence>
<dbReference type="PANTHER" id="PTHR10779">
    <property type="entry name" value="DYNEIN LIGHT CHAIN ROADBLOCK"/>
    <property type="match status" value="1"/>
</dbReference>
<gene>
    <name evidence="4" type="primary">Dvir\GJ21607</name>
    <name evidence="4" type="ORF">Dvir_GJ21607</name>
</gene>
<organism evidence="4 5">
    <name type="scientific">Drosophila virilis</name>
    <name type="common">Fruit fly</name>
    <dbReference type="NCBI Taxonomy" id="7244"/>
    <lineage>
        <taxon>Eukaryota</taxon>
        <taxon>Metazoa</taxon>
        <taxon>Ecdysozoa</taxon>
        <taxon>Arthropoda</taxon>
        <taxon>Hexapoda</taxon>
        <taxon>Insecta</taxon>
        <taxon>Pterygota</taxon>
        <taxon>Neoptera</taxon>
        <taxon>Endopterygota</taxon>
        <taxon>Diptera</taxon>
        <taxon>Brachycera</taxon>
        <taxon>Muscomorpha</taxon>
        <taxon>Ephydroidea</taxon>
        <taxon>Drosophilidae</taxon>
        <taxon>Drosophila</taxon>
    </lineage>
</organism>
<dbReference type="InParanoid" id="B4LKE9"/>
<evidence type="ECO:0000256" key="2">
    <source>
        <dbReference type="SAM" id="MobiDB-lite"/>
    </source>
</evidence>
<feature type="region of interest" description="Disordered" evidence="2">
    <location>
        <begin position="1"/>
        <end position="24"/>
    </location>
</feature>
<dbReference type="Gene3D" id="3.30.450.30">
    <property type="entry name" value="Dynein light chain 2a, cytoplasmic"/>
    <property type="match status" value="1"/>
</dbReference>
<proteinExistence type="inferred from homology"/>
<dbReference type="KEGG" id="dvi:6624969"/>
<reference evidence="4 5" key="1">
    <citation type="journal article" date="2007" name="Nature">
        <title>Evolution of genes and genomes on the Drosophila phylogeny.</title>
        <authorList>
            <consortium name="Drosophila 12 Genomes Consortium"/>
            <person name="Clark A.G."/>
            <person name="Eisen M.B."/>
            <person name="Smith D.R."/>
            <person name="Bergman C.M."/>
            <person name="Oliver B."/>
            <person name="Markow T.A."/>
            <person name="Kaufman T.C."/>
            <person name="Kellis M."/>
            <person name="Gelbart W."/>
            <person name="Iyer V.N."/>
            <person name="Pollard D.A."/>
            <person name="Sackton T.B."/>
            <person name="Larracuente A.M."/>
            <person name="Singh N.D."/>
            <person name="Abad J.P."/>
            <person name="Abt D.N."/>
            <person name="Adryan B."/>
            <person name="Aguade M."/>
            <person name="Akashi H."/>
            <person name="Anderson W.W."/>
            <person name="Aquadro C.F."/>
            <person name="Ardell D.H."/>
            <person name="Arguello R."/>
            <person name="Artieri C.G."/>
            <person name="Barbash D.A."/>
            <person name="Barker D."/>
            <person name="Barsanti P."/>
            <person name="Batterham P."/>
            <person name="Batzoglou S."/>
            <person name="Begun D."/>
            <person name="Bhutkar A."/>
            <person name="Blanco E."/>
            <person name="Bosak S.A."/>
            <person name="Bradley R.K."/>
            <person name="Brand A.D."/>
            <person name="Brent M.R."/>
            <person name="Brooks A.N."/>
            <person name="Brown R.H."/>
            <person name="Butlin R.K."/>
            <person name="Caggese C."/>
            <person name="Calvi B.R."/>
            <person name="Bernardo de Carvalho A."/>
            <person name="Caspi A."/>
            <person name="Castrezana S."/>
            <person name="Celniker S.E."/>
            <person name="Chang J.L."/>
            <person name="Chapple C."/>
            <person name="Chatterji S."/>
            <person name="Chinwalla A."/>
            <person name="Civetta A."/>
            <person name="Clifton S.W."/>
            <person name="Comeron J.M."/>
            <person name="Costello J.C."/>
            <person name="Coyne J.A."/>
            <person name="Daub J."/>
            <person name="David R.G."/>
            <person name="Delcher A.L."/>
            <person name="Delehaunty K."/>
            <person name="Do C.B."/>
            <person name="Ebling H."/>
            <person name="Edwards K."/>
            <person name="Eickbush T."/>
            <person name="Evans J.D."/>
            <person name="Filipski A."/>
            <person name="Findeiss S."/>
            <person name="Freyhult E."/>
            <person name="Fulton L."/>
            <person name="Fulton R."/>
            <person name="Garcia A.C."/>
            <person name="Gardiner A."/>
            <person name="Garfield D.A."/>
            <person name="Garvin B.E."/>
            <person name="Gibson G."/>
            <person name="Gilbert D."/>
            <person name="Gnerre S."/>
            <person name="Godfrey J."/>
            <person name="Good R."/>
            <person name="Gotea V."/>
            <person name="Gravely B."/>
            <person name="Greenberg A.J."/>
            <person name="Griffiths-Jones S."/>
            <person name="Gross S."/>
            <person name="Guigo R."/>
            <person name="Gustafson E.A."/>
            <person name="Haerty W."/>
            <person name="Hahn M.W."/>
            <person name="Halligan D.L."/>
            <person name="Halpern A.L."/>
            <person name="Halter G.M."/>
            <person name="Han M.V."/>
            <person name="Heger A."/>
            <person name="Hillier L."/>
            <person name="Hinrichs A.S."/>
            <person name="Holmes I."/>
            <person name="Hoskins R.A."/>
            <person name="Hubisz M.J."/>
            <person name="Hultmark D."/>
            <person name="Huntley M.A."/>
            <person name="Jaffe D.B."/>
            <person name="Jagadeeshan S."/>
            <person name="Jeck W.R."/>
            <person name="Johnson J."/>
            <person name="Jones C.D."/>
            <person name="Jordan W.C."/>
            <person name="Karpen G.H."/>
            <person name="Kataoka E."/>
            <person name="Keightley P.D."/>
            <person name="Kheradpour P."/>
            <person name="Kirkness E.F."/>
            <person name="Koerich L.B."/>
            <person name="Kristiansen K."/>
            <person name="Kudrna D."/>
            <person name="Kulathinal R.J."/>
            <person name="Kumar S."/>
            <person name="Kwok R."/>
            <person name="Lander E."/>
            <person name="Langley C.H."/>
            <person name="Lapoint R."/>
            <person name="Lazzaro B.P."/>
            <person name="Lee S.J."/>
            <person name="Levesque L."/>
            <person name="Li R."/>
            <person name="Lin C.F."/>
            <person name="Lin M.F."/>
            <person name="Lindblad-Toh K."/>
            <person name="Llopart A."/>
            <person name="Long M."/>
            <person name="Low L."/>
            <person name="Lozovsky E."/>
            <person name="Lu J."/>
            <person name="Luo M."/>
            <person name="Machado C.A."/>
            <person name="Makalowski W."/>
            <person name="Marzo M."/>
            <person name="Matsuda M."/>
            <person name="Matzkin L."/>
            <person name="McAllister B."/>
            <person name="McBride C.S."/>
            <person name="McKernan B."/>
            <person name="McKernan K."/>
            <person name="Mendez-Lago M."/>
            <person name="Minx P."/>
            <person name="Mollenhauer M.U."/>
            <person name="Montooth K."/>
            <person name="Mount S.M."/>
            <person name="Mu X."/>
            <person name="Myers E."/>
            <person name="Negre B."/>
            <person name="Newfeld S."/>
            <person name="Nielsen R."/>
            <person name="Noor M.A."/>
            <person name="O'Grady P."/>
            <person name="Pachter L."/>
            <person name="Papaceit M."/>
            <person name="Parisi M.J."/>
            <person name="Parisi M."/>
            <person name="Parts L."/>
            <person name="Pedersen J.S."/>
            <person name="Pesole G."/>
            <person name="Phillippy A.M."/>
            <person name="Ponting C.P."/>
            <person name="Pop M."/>
            <person name="Porcelli D."/>
            <person name="Powell J.R."/>
            <person name="Prohaska S."/>
            <person name="Pruitt K."/>
            <person name="Puig M."/>
            <person name="Quesneville H."/>
            <person name="Ram K.R."/>
            <person name="Rand D."/>
            <person name="Rasmussen M.D."/>
            <person name="Reed L.K."/>
            <person name="Reenan R."/>
            <person name="Reily A."/>
            <person name="Remington K.A."/>
            <person name="Rieger T.T."/>
            <person name="Ritchie M.G."/>
            <person name="Robin C."/>
            <person name="Rogers Y.H."/>
            <person name="Rohde C."/>
            <person name="Rozas J."/>
            <person name="Rubenfield M.J."/>
            <person name="Ruiz A."/>
            <person name="Russo S."/>
            <person name="Salzberg S.L."/>
            <person name="Sanchez-Gracia A."/>
            <person name="Saranga D.J."/>
            <person name="Sato H."/>
            <person name="Schaeffer S.W."/>
            <person name="Schatz M.C."/>
            <person name="Schlenke T."/>
            <person name="Schwartz R."/>
            <person name="Segarra C."/>
            <person name="Singh R.S."/>
            <person name="Sirot L."/>
            <person name="Sirota M."/>
            <person name="Sisneros N.B."/>
            <person name="Smith C.D."/>
            <person name="Smith T.F."/>
            <person name="Spieth J."/>
            <person name="Stage D.E."/>
            <person name="Stark A."/>
            <person name="Stephan W."/>
            <person name="Strausberg R.L."/>
            <person name="Strempel S."/>
            <person name="Sturgill D."/>
            <person name="Sutton G."/>
            <person name="Sutton G.G."/>
            <person name="Tao W."/>
            <person name="Teichmann S."/>
            <person name="Tobari Y.N."/>
            <person name="Tomimura Y."/>
            <person name="Tsolas J.M."/>
            <person name="Valente V.L."/>
            <person name="Venter E."/>
            <person name="Venter J.C."/>
            <person name="Vicario S."/>
            <person name="Vieira F.G."/>
            <person name="Vilella A.J."/>
            <person name="Villasante A."/>
            <person name="Walenz B."/>
            <person name="Wang J."/>
            <person name="Wasserman M."/>
            <person name="Watts T."/>
            <person name="Wilson D."/>
            <person name="Wilson R.K."/>
            <person name="Wing R.A."/>
            <person name="Wolfner M.F."/>
            <person name="Wong A."/>
            <person name="Wong G.K."/>
            <person name="Wu C.I."/>
            <person name="Wu G."/>
            <person name="Yamamoto D."/>
            <person name="Yang H.P."/>
            <person name="Yang S.P."/>
            <person name="Yorke J.A."/>
            <person name="Yoshida K."/>
            <person name="Zdobnov E."/>
            <person name="Zhang P."/>
            <person name="Zhang Y."/>
            <person name="Zimin A.V."/>
            <person name="Baldwin J."/>
            <person name="Abdouelleil A."/>
            <person name="Abdulkadir J."/>
            <person name="Abebe A."/>
            <person name="Abera B."/>
            <person name="Abreu J."/>
            <person name="Acer S.C."/>
            <person name="Aftuck L."/>
            <person name="Alexander A."/>
            <person name="An P."/>
            <person name="Anderson E."/>
            <person name="Anderson S."/>
            <person name="Arachi H."/>
            <person name="Azer M."/>
            <person name="Bachantsang P."/>
            <person name="Barry A."/>
            <person name="Bayul T."/>
            <person name="Berlin A."/>
            <person name="Bessette D."/>
            <person name="Bloom T."/>
            <person name="Blye J."/>
            <person name="Boguslavskiy L."/>
            <person name="Bonnet C."/>
            <person name="Boukhgalter B."/>
            <person name="Bourzgui I."/>
            <person name="Brown A."/>
            <person name="Cahill P."/>
            <person name="Channer S."/>
            <person name="Cheshatsang Y."/>
            <person name="Chuda L."/>
            <person name="Citroen M."/>
            <person name="Collymore A."/>
            <person name="Cooke P."/>
            <person name="Costello M."/>
            <person name="D'Aco K."/>
            <person name="Daza R."/>
            <person name="De Haan G."/>
            <person name="DeGray S."/>
            <person name="DeMaso C."/>
            <person name="Dhargay N."/>
            <person name="Dooley K."/>
            <person name="Dooley E."/>
            <person name="Doricent M."/>
            <person name="Dorje P."/>
            <person name="Dorjee K."/>
            <person name="Dupes A."/>
            <person name="Elong R."/>
            <person name="Falk J."/>
            <person name="Farina A."/>
            <person name="Faro S."/>
            <person name="Ferguson D."/>
            <person name="Fisher S."/>
            <person name="Foley C.D."/>
            <person name="Franke A."/>
            <person name="Friedrich D."/>
            <person name="Gadbois L."/>
            <person name="Gearin G."/>
            <person name="Gearin C.R."/>
            <person name="Giannoukos G."/>
            <person name="Goode T."/>
            <person name="Graham J."/>
            <person name="Grandbois E."/>
            <person name="Grewal S."/>
            <person name="Gyaltsen K."/>
            <person name="Hafez N."/>
            <person name="Hagos B."/>
            <person name="Hall J."/>
            <person name="Henson C."/>
            <person name="Hollinger A."/>
            <person name="Honan T."/>
            <person name="Huard M.D."/>
            <person name="Hughes L."/>
            <person name="Hurhula B."/>
            <person name="Husby M.E."/>
            <person name="Kamat A."/>
            <person name="Kanga B."/>
            <person name="Kashin S."/>
            <person name="Khazanovich D."/>
            <person name="Kisner P."/>
            <person name="Lance K."/>
            <person name="Lara M."/>
            <person name="Lee W."/>
            <person name="Lennon N."/>
            <person name="Letendre F."/>
            <person name="LeVine R."/>
            <person name="Lipovsky A."/>
            <person name="Liu X."/>
            <person name="Liu J."/>
            <person name="Liu S."/>
            <person name="Lokyitsang T."/>
            <person name="Lokyitsang Y."/>
            <person name="Lubonja R."/>
            <person name="Lui A."/>
            <person name="MacDonald P."/>
            <person name="Magnisalis V."/>
            <person name="Maru K."/>
            <person name="Matthews C."/>
            <person name="McCusker W."/>
            <person name="McDonough S."/>
            <person name="Mehta T."/>
            <person name="Meldrim J."/>
            <person name="Meneus L."/>
            <person name="Mihai O."/>
            <person name="Mihalev A."/>
            <person name="Mihova T."/>
            <person name="Mittelman R."/>
            <person name="Mlenga V."/>
            <person name="Montmayeur A."/>
            <person name="Mulrain L."/>
            <person name="Navidi A."/>
            <person name="Naylor J."/>
            <person name="Negash T."/>
            <person name="Nguyen T."/>
            <person name="Nguyen N."/>
            <person name="Nicol R."/>
            <person name="Norbu C."/>
            <person name="Norbu N."/>
            <person name="Novod N."/>
            <person name="O'Neill B."/>
            <person name="Osman S."/>
            <person name="Markiewicz E."/>
            <person name="Oyono O.L."/>
            <person name="Patti C."/>
            <person name="Phunkhang P."/>
            <person name="Pierre F."/>
            <person name="Priest M."/>
            <person name="Raghuraman S."/>
            <person name="Rege F."/>
            <person name="Reyes R."/>
            <person name="Rise C."/>
            <person name="Rogov P."/>
            <person name="Ross K."/>
            <person name="Ryan E."/>
            <person name="Settipalli S."/>
            <person name="Shea T."/>
            <person name="Sherpa N."/>
            <person name="Shi L."/>
            <person name="Shih D."/>
            <person name="Sparrow T."/>
            <person name="Spaulding J."/>
            <person name="Stalker J."/>
            <person name="Stange-Thomann N."/>
            <person name="Stavropoulos S."/>
            <person name="Stone C."/>
            <person name="Strader C."/>
            <person name="Tesfaye S."/>
            <person name="Thomson T."/>
            <person name="Thoulutsang Y."/>
            <person name="Thoulutsang D."/>
            <person name="Topham K."/>
            <person name="Topping I."/>
            <person name="Tsamla T."/>
            <person name="Vassiliev H."/>
            <person name="Vo A."/>
            <person name="Wangchuk T."/>
            <person name="Wangdi T."/>
            <person name="Weiand M."/>
            <person name="Wilkinson J."/>
            <person name="Wilson A."/>
            <person name="Yadav S."/>
            <person name="Young G."/>
            <person name="Yu Q."/>
            <person name="Zembek L."/>
            <person name="Zhong D."/>
            <person name="Zimmer A."/>
            <person name="Zwirko Z."/>
            <person name="Jaffe D.B."/>
            <person name="Alvarez P."/>
            <person name="Brockman W."/>
            <person name="Butler J."/>
            <person name="Chin C."/>
            <person name="Gnerre S."/>
            <person name="Grabherr M."/>
            <person name="Kleber M."/>
            <person name="Mauceli E."/>
            <person name="MacCallum I."/>
        </authorList>
    </citation>
    <scope>NUCLEOTIDE SEQUENCE [LARGE SCALE GENOMIC DNA]</scope>
    <source>
        <strain evidence="5">Tucson 15010-1051.87</strain>
    </source>
</reference>
<dbReference type="OrthoDB" id="9985637at2759"/>
<dbReference type="EMBL" id="CH940648">
    <property type="protein sequence ID" value="EDW60670.1"/>
    <property type="molecule type" value="Genomic_DNA"/>
</dbReference>
<dbReference type="Pfam" id="PF03259">
    <property type="entry name" value="Robl_LC7"/>
    <property type="match status" value="1"/>
</dbReference>
<evidence type="ECO:0000313" key="5">
    <source>
        <dbReference type="Proteomes" id="UP000008792"/>
    </source>
</evidence>
<keyword evidence="5" id="KW-1185">Reference proteome</keyword>